<dbReference type="EMBL" id="SRRT01000001">
    <property type="protein sequence ID" value="TGN81637.1"/>
    <property type="molecule type" value="Genomic_DNA"/>
</dbReference>
<keyword evidence="3" id="KW-1185">Reference proteome</keyword>
<accession>A0A4Z1DGG2</accession>
<keyword evidence="1" id="KW-0812">Transmembrane</keyword>
<dbReference type="Proteomes" id="UP000298159">
    <property type="component" value="Unassembled WGS sequence"/>
</dbReference>
<sequence length="159" mass="17637">MGAVLVPVLTAGSVVAAAIATPLVSGIVQARSGDRLRASGAANLELVDKLRSRDQEWQQEIDSVHDLLRRQVAQIRDRDQAELDRRREWSALFVVAFLYLLGIPLLVLFYRLDQWWAWTLNWALLIFLIAMTIAGIDRAVHPPAPTDEEDQSSGTPAPG</sequence>
<feature type="transmembrane region" description="Helical" evidence="1">
    <location>
        <begin position="115"/>
        <end position="136"/>
    </location>
</feature>
<protein>
    <submittedName>
        <fullName evidence="2">Uncharacterized protein</fullName>
    </submittedName>
</protein>
<keyword evidence="1" id="KW-1133">Transmembrane helix</keyword>
<dbReference type="RefSeq" id="WP_135784128.1">
    <property type="nucleotide sequence ID" value="NZ_SRRT01000001.1"/>
</dbReference>
<evidence type="ECO:0000256" key="1">
    <source>
        <dbReference type="SAM" id="Phobius"/>
    </source>
</evidence>
<gene>
    <name evidence="2" type="ORF">E5083_03780</name>
</gene>
<organism evidence="2 3">
    <name type="scientific">Streptomyces bauhiniae</name>
    <dbReference type="NCBI Taxonomy" id="2340725"/>
    <lineage>
        <taxon>Bacteria</taxon>
        <taxon>Bacillati</taxon>
        <taxon>Actinomycetota</taxon>
        <taxon>Actinomycetes</taxon>
        <taxon>Kitasatosporales</taxon>
        <taxon>Streptomycetaceae</taxon>
        <taxon>Streptomyces</taxon>
    </lineage>
</organism>
<keyword evidence="1" id="KW-0472">Membrane</keyword>
<name>A0A4Z1DGG2_9ACTN</name>
<proteinExistence type="predicted"/>
<comment type="caution">
    <text evidence="2">The sequence shown here is derived from an EMBL/GenBank/DDBJ whole genome shotgun (WGS) entry which is preliminary data.</text>
</comment>
<reference evidence="2 3" key="1">
    <citation type="submission" date="2019-04" db="EMBL/GenBank/DDBJ databases">
        <title>Streptomyces sp. nov. Bv016 isolated from bark of Buahinia variegata.</title>
        <authorList>
            <person name="Kanchanasin P."/>
            <person name="Tanasupawat S."/>
            <person name="Yuki M."/>
            <person name="Kudo T."/>
        </authorList>
    </citation>
    <scope>NUCLEOTIDE SEQUENCE [LARGE SCALE GENOMIC DNA]</scope>
    <source>
        <strain evidence="2 3">Bv016</strain>
    </source>
</reference>
<feature type="transmembrane region" description="Helical" evidence="1">
    <location>
        <begin position="6"/>
        <end position="28"/>
    </location>
</feature>
<dbReference type="AlphaFoldDB" id="A0A4Z1DGG2"/>
<evidence type="ECO:0000313" key="2">
    <source>
        <dbReference type="EMBL" id="TGN81637.1"/>
    </source>
</evidence>
<feature type="transmembrane region" description="Helical" evidence="1">
    <location>
        <begin position="89"/>
        <end position="109"/>
    </location>
</feature>
<dbReference type="GeneID" id="95446716"/>
<evidence type="ECO:0000313" key="3">
    <source>
        <dbReference type="Proteomes" id="UP000298159"/>
    </source>
</evidence>